<dbReference type="PROSITE" id="PS51325">
    <property type="entry name" value="ALPHA_BOX"/>
    <property type="match status" value="1"/>
</dbReference>
<proteinExistence type="inferred from homology"/>
<comment type="subcellular location">
    <subcellularLocation>
        <location evidence="5">Nucleus</location>
    </subcellularLocation>
</comment>
<feature type="compositionally biased region" description="Polar residues" evidence="6">
    <location>
        <begin position="43"/>
        <end position="69"/>
    </location>
</feature>
<keyword evidence="4 5" id="KW-0539">Nucleus</keyword>
<dbReference type="GO" id="GO:0008301">
    <property type="term" value="F:DNA binding, bending"/>
    <property type="evidence" value="ECO:0007669"/>
    <property type="project" value="InterPro"/>
</dbReference>
<evidence type="ECO:0000256" key="4">
    <source>
        <dbReference type="ARBA" id="ARBA00023242"/>
    </source>
</evidence>
<feature type="domain" description="Alpha box" evidence="7">
    <location>
        <begin position="72"/>
        <end position="127"/>
    </location>
</feature>
<dbReference type="Pfam" id="PF04769">
    <property type="entry name" value="MATalpha_HMGbox"/>
    <property type="match status" value="1"/>
</dbReference>
<name>A0A7S5WS34_9HYPO</name>
<keyword evidence="3 5" id="KW-0804">Transcription</keyword>
<comment type="similarity">
    <text evidence="5">Belongs to the MATALPHA1 family.</text>
</comment>
<evidence type="ECO:0000259" key="7">
    <source>
        <dbReference type="PROSITE" id="PS51325"/>
    </source>
</evidence>
<evidence type="ECO:0000256" key="5">
    <source>
        <dbReference type="RuleBase" id="RU003516"/>
    </source>
</evidence>
<gene>
    <name evidence="8" type="primary">MAT1-1-1</name>
</gene>
<dbReference type="GO" id="GO:0045895">
    <property type="term" value="P:positive regulation of mating-type specific transcription, DNA-templated"/>
    <property type="evidence" value="ECO:0007669"/>
    <property type="project" value="InterPro"/>
</dbReference>
<keyword evidence="2 5" id="KW-0238">DNA-binding</keyword>
<evidence type="ECO:0000256" key="1">
    <source>
        <dbReference type="ARBA" id="ARBA00023015"/>
    </source>
</evidence>
<protein>
    <submittedName>
        <fullName evidence="8">Mating type protein 1-1-1</fullName>
    </submittedName>
</protein>
<reference evidence="8" key="1">
    <citation type="journal article" date="2020" name="Persoonia">
        <title>Mating genes in Calonectria and evidence for a heterothallic ancestral state.</title>
        <authorList>
            <person name="Li J.Q."/>
            <person name="Wingfield B.D."/>
            <person name="Wingfield M.J."/>
            <person name="Barnes I."/>
            <person name="Fourie A."/>
            <person name="Crous P.W."/>
            <person name="Chen S.F."/>
        </authorList>
    </citation>
    <scope>NUCLEOTIDE SEQUENCE</scope>
    <source>
        <strain evidence="8">CMW 47271</strain>
    </source>
</reference>
<dbReference type="EMBL" id="MT559513">
    <property type="protein sequence ID" value="QKY89080.1"/>
    <property type="molecule type" value="Genomic_DNA"/>
</dbReference>
<evidence type="ECO:0000256" key="3">
    <source>
        <dbReference type="ARBA" id="ARBA00023163"/>
    </source>
</evidence>
<dbReference type="AlphaFoldDB" id="A0A7S5WS34"/>
<evidence type="ECO:0000256" key="6">
    <source>
        <dbReference type="SAM" id="MobiDB-lite"/>
    </source>
</evidence>
<dbReference type="GO" id="GO:0005634">
    <property type="term" value="C:nucleus"/>
    <property type="evidence" value="ECO:0007669"/>
    <property type="project" value="UniProtKB-SubCell"/>
</dbReference>
<dbReference type="InterPro" id="IPR036910">
    <property type="entry name" value="HMG_box_dom_sf"/>
</dbReference>
<dbReference type="InterPro" id="IPR006856">
    <property type="entry name" value="MATalpha_HMGbox"/>
</dbReference>
<sequence>MATRATLMQHLSALTTEELLAFLDDEAFFALAAKYFEKHQDNLDTNESLNPDGDASSTCQAQETANEVTQPRPKRPLNAFMAFRSYYLKIFPDVQQKTASGFLTTLWSKEPNRNKWALIAKVYSFARDEVGKGNISLACFLSLCCPIMKIVDPGVYLATLGWTIQEDETGSQRLVQDPSTINDCFQSETIPTTEIELLQAVLDTGYLSQQGLILMARLNANNNGIMTTSQAPAETARLITQQKIDYYHLLATNPVQAAKDLLGPQYNEDVLRALGVRTIQIDSLDAIPYHMLQAPQPDPIQFYNYAQAETGLAPGRALELQAVQAADPIDIDSPFDIDATMGYRQSEGERTAGLPQGEAYSPANEFYFGNA</sequence>
<accession>A0A7S5WS34</accession>
<keyword evidence="1 5" id="KW-0805">Transcription regulation</keyword>
<organism evidence="8">
    <name type="scientific">Calonectria hongkongensis</name>
    <dbReference type="NCBI Taxonomy" id="306887"/>
    <lineage>
        <taxon>Eukaryota</taxon>
        <taxon>Fungi</taxon>
        <taxon>Dikarya</taxon>
        <taxon>Ascomycota</taxon>
        <taxon>Pezizomycotina</taxon>
        <taxon>Sordariomycetes</taxon>
        <taxon>Hypocreomycetidae</taxon>
        <taxon>Hypocreales</taxon>
        <taxon>Nectriaceae</taxon>
        <taxon>Calonectria</taxon>
        <taxon>Calonectria kyotensis species complex</taxon>
    </lineage>
</organism>
<evidence type="ECO:0000256" key="2">
    <source>
        <dbReference type="ARBA" id="ARBA00023125"/>
    </source>
</evidence>
<feature type="region of interest" description="Disordered" evidence="6">
    <location>
        <begin position="43"/>
        <end position="71"/>
    </location>
</feature>
<dbReference type="SUPFAM" id="SSF47095">
    <property type="entry name" value="HMG-box"/>
    <property type="match status" value="1"/>
</dbReference>
<evidence type="ECO:0000313" key="8">
    <source>
        <dbReference type="EMBL" id="QKY89080.1"/>
    </source>
</evidence>